<evidence type="ECO:0000313" key="1">
    <source>
        <dbReference type="EMBL" id="MBP2233668.1"/>
    </source>
</evidence>
<keyword evidence="2" id="KW-1185">Reference proteome</keyword>
<organism evidence="1 2">
    <name type="scientific">Sinorhizobium kostiense</name>
    <dbReference type="NCBI Taxonomy" id="76747"/>
    <lineage>
        <taxon>Bacteria</taxon>
        <taxon>Pseudomonadati</taxon>
        <taxon>Pseudomonadota</taxon>
        <taxon>Alphaproteobacteria</taxon>
        <taxon>Hyphomicrobiales</taxon>
        <taxon>Rhizobiaceae</taxon>
        <taxon>Sinorhizobium/Ensifer group</taxon>
        <taxon>Sinorhizobium</taxon>
    </lineage>
</organism>
<proteinExistence type="predicted"/>
<evidence type="ECO:0000313" key="2">
    <source>
        <dbReference type="Proteomes" id="UP000730739"/>
    </source>
</evidence>
<protein>
    <submittedName>
        <fullName evidence="1">Uncharacterized protein</fullName>
    </submittedName>
</protein>
<comment type="caution">
    <text evidence="1">The sequence shown here is derived from an EMBL/GenBank/DDBJ whole genome shotgun (WGS) entry which is preliminary data.</text>
</comment>
<name>A0ABS4QSN3_9HYPH</name>
<dbReference type="EMBL" id="JAGILA010000001">
    <property type="protein sequence ID" value="MBP2233668.1"/>
    <property type="molecule type" value="Genomic_DNA"/>
</dbReference>
<accession>A0ABS4QSN3</accession>
<dbReference type="Proteomes" id="UP000730739">
    <property type="component" value="Unassembled WGS sequence"/>
</dbReference>
<reference evidence="1 2" key="1">
    <citation type="submission" date="2021-03" db="EMBL/GenBank/DDBJ databases">
        <title>Genomic Encyclopedia of Type Strains, Phase IV (KMG-IV): sequencing the most valuable type-strain genomes for metagenomic binning, comparative biology and taxonomic classification.</title>
        <authorList>
            <person name="Goeker M."/>
        </authorList>
    </citation>
    <scope>NUCLEOTIDE SEQUENCE [LARGE SCALE GENOMIC DNA]</scope>
    <source>
        <strain evidence="1 2">DSM 13372</strain>
    </source>
</reference>
<gene>
    <name evidence="1" type="ORF">J2Z31_000158</name>
</gene>
<sequence>MRGAVTALVKLESEVALFTIEVRMMSKRGVTLMALVIAAPAAAHDATPTAAQPTGWTYPFSCCSGLDCREIRSQAVLEGPRGYVIKLTGELITSRDTRIRNSPDGQFHHCTVAGEPTGRTICLFVPPRSF</sequence>